<keyword evidence="1" id="KW-0472">Membrane</keyword>
<dbReference type="AlphaFoldDB" id="A0AAV2IGF4"/>
<protein>
    <submittedName>
        <fullName evidence="2">Uncharacterized protein</fullName>
    </submittedName>
</protein>
<accession>A0AAV2IGF4</accession>
<organism evidence="2 3">
    <name type="scientific">Lymnaea stagnalis</name>
    <name type="common">Great pond snail</name>
    <name type="synonym">Helix stagnalis</name>
    <dbReference type="NCBI Taxonomy" id="6523"/>
    <lineage>
        <taxon>Eukaryota</taxon>
        <taxon>Metazoa</taxon>
        <taxon>Spiralia</taxon>
        <taxon>Lophotrochozoa</taxon>
        <taxon>Mollusca</taxon>
        <taxon>Gastropoda</taxon>
        <taxon>Heterobranchia</taxon>
        <taxon>Euthyneura</taxon>
        <taxon>Panpulmonata</taxon>
        <taxon>Hygrophila</taxon>
        <taxon>Lymnaeoidea</taxon>
        <taxon>Lymnaeidae</taxon>
        <taxon>Lymnaea</taxon>
    </lineage>
</organism>
<name>A0AAV2IGF4_LYMST</name>
<dbReference type="EMBL" id="CAXITT010000640">
    <property type="protein sequence ID" value="CAL1544736.1"/>
    <property type="molecule type" value="Genomic_DNA"/>
</dbReference>
<keyword evidence="1" id="KW-1133">Transmembrane helix</keyword>
<feature type="non-terminal residue" evidence="2">
    <location>
        <position position="120"/>
    </location>
</feature>
<sequence length="120" mass="13699">MKFDDILKYVGDFGPFQKRVYFLLCLFCIFHGMRMVVLVFILSVSKHRCSIPGYLNDSYDVTSLAHQQALNMSVPLNDSCHIFHPGNYSYDDNNLPINASLQKCSSWVFDRSLFSSTVAS</sequence>
<evidence type="ECO:0000256" key="1">
    <source>
        <dbReference type="SAM" id="Phobius"/>
    </source>
</evidence>
<dbReference type="Proteomes" id="UP001497497">
    <property type="component" value="Unassembled WGS sequence"/>
</dbReference>
<comment type="caution">
    <text evidence="2">The sequence shown here is derived from an EMBL/GenBank/DDBJ whole genome shotgun (WGS) entry which is preliminary data.</text>
</comment>
<keyword evidence="3" id="KW-1185">Reference proteome</keyword>
<feature type="transmembrane region" description="Helical" evidence="1">
    <location>
        <begin position="20"/>
        <end position="42"/>
    </location>
</feature>
<keyword evidence="1" id="KW-0812">Transmembrane</keyword>
<proteinExistence type="predicted"/>
<evidence type="ECO:0000313" key="3">
    <source>
        <dbReference type="Proteomes" id="UP001497497"/>
    </source>
</evidence>
<reference evidence="2 3" key="1">
    <citation type="submission" date="2024-04" db="EMBL/GenBank/DDBJ databases">
        <authorList>
            <consortium name="Genoscope - CEA"/>
            <person name="William W."/>
        </authorList>
    </citation>
    <scope>NUCLEOTIDE SEQUENCE [LARGE SCALE GENOMIC DNA]</scope>
</reference>
<evidence type="ECO:0000313" key="2">
    <source>
        <dbReference type="EMBL" id="CAL1544736.1"/>
    </source>
</evidence>
<gene>
    <name evidence="2" type="ORF">GSLYS_00018219001</name>
</gene>